<evidence type="ECO:0000313" key="2">
    <source>
        <dbReference type="EMBL" id="KKU57684.1"/>
    </source>
</evidence>
<protein>
    <recommendedName>
        <fullName evidence="4">Glycosyltransferase 2-like domain-containing protein</fullName>
    </recommendedName>
</protein>
<dbReference type="Proteomes" id="UP000034684">
    <property type="component" value="Unassembled WGS sequence"/>
</dbReference>
<evidence type="ECO:0000256" key="1">
    <source>
        <dbReference type="SAM" id="Phobius"/>
    </source>
</evidence>
<dbReference type="AlphaFoldDB" id="A0A0G1RK65"/>
<comment type="caution">
    <text evidence="2">The sequence shown here is derived from an EMBL/GenBank/DDBJ whole genome shotgun (WGS) entry which is preliminary data.</text>
</comment>
<feature type="transmembrane region" description="Helical" evidence="1">
    <location>
        <begin position="400"/>
        <end position="424"/>
    </location>
</feature>
<sequence length="517" mass="59123">MMASLVAKNDVFVNRILEIVPGALTWLLLLSPVWLGLLYPPVVVYIITFMTVYWFYLAFKHEIGIAIGYSRYKRELGMDWNQKCKELDFAMLPDPTTLPTALADIRHFVLVPVVNESHEILKQSIASIIEQAFPTKQVLLIYTIEEKCAQQVKQHLDDLLKDKIDLFDDVLFFVHPAGIPGEAVGVGGANRTWGAGHAVEQLKNAGKDKDVKNYIFSSLDADHVIHPQYLARLTHIYLTSNKRYNRFYTTAVHLFNNNHWQVPAMMRIEADSVTLGGLSDWVMGRPATKDTFAAYSCALQTLIDANYWDVKVGIDDSVFYWRAFFARDGDFVGTAHYIPYSADAVEGATYIRSYTSLYRQLLRWGWGAITIPMSIKGFMVNGKVPFFKKLAWTLKHFERFVLLINVVFLITFGFSLVTLVNPYVKQTIFAYSLPNVMSAVMTITLIFLIPATIYRARIAAPVPKHWPFWRKLLAFLEGPMVILNLLTFSFFPFVEAQTRMMLGVKMKDLYYTPKVRK</sequence>
<accession>A0A0G1RK65</accession>
<feature type="transmembrane region" description="Helical" evidence="1">
    <location>
        <begin position="436"/>
        <end position="454"/>
    </location>
</feature>
<gene>
    <name evidence="2" type="ORF">UX79_C0006G0020</name>
</gene>
<feature type="transmembrane region" description="Helical" evidence="1">
    <location>
        <begin position="361"/>
        <end position="380"/>
    </location>
</feature>
<evidence type="ECO:0000313" key="3">
    <source>
        <dbReference type="Proteomes" id="UP000034684"/>
    </source>
</evidence>
<feature type="transmembrane region" description="Helical" evidence="1">
    <location>
        <begin position="37"/>
        <end position="59"/>
    </location>
</feature>
<dbReference type="SUPFAM" id="SSF53448">
    <property type="entry name" value="Nucleotide-diphospho-sugar transferases"/>
    <property type="match status" value="1"/>
</dbReference>
<keyword evidence="1" id="KW-0812">Transmembrane</keyword>
<name>A0A0G1RK65_UNCKA</name>
<dbReference type="InterPro" id="IPR029044">
    <property type="entry name" value="Nucleotide-diphossugar_trans"/>
</dbReference>
<dbReference type="PANTHER" id="PTHR36851:SF1">
    <property type="entry name" value="GLYCO_TRANS_2-LIKE DOMAIN-CONTAINING PROTEIN"/>
    <property type="match status" value="1"/>
</dbReference>
<evidence type="ECO:0008006" key="4">
    <source>
        <dbReference type="Google" id="ProtNLM"/>
    </source>
</evidence>
<organism evidence="2 3">
    <name type="scientific">candidate division WWE3 bacterium GW2011_GWB1_47_11</name>
    <dbReference type="NCBI Taxonomy" id="1619117"/>
    <lineage>
        <taxon>Bacteria</taxon>
        <taxon>Katanobacteria</taxon>
    </lineage>
</organism>
<feature type="transmembrane region" description="Helical" evidence="1">
    <location>
        <begin position="12"/>
        <end position="31"/>
    </location>
</feature>
<dbReference type="Gene3D" id="3.90.550.10">
    <property type="entry name" value="Spore Coat Polysaccharide Biosynthesis Protein SpsA, Chain A"/>
    <property type="match status" value="1"/>
</dbReference>
<feature type="transmembrane region" description="Helical" evidence="1">
    <location>
        <begin position="474"/>
        <end position="494"/>
    </location>
</feature>
<dbReference type="PANTHER" id="PTHR36851">
    <property type="entry name" value="UNNAMED PRODUCT"/>
    <property type="match status" value="1"/>
</dbReference>
<reference evidence="2 3" key="1">
    <citation type="journal article" date="2015" name="Nature">
        <title>rRNA introns, odd ribosomes, and small enigmatic genomes across a large radiation of phyla.</title>
        <authorList>
            <person name="Brown C.T."/>
            <person name="Hug L.A."/>
            <person name="Thomas B.C."/>
            <person name="Sharon I."/>
            <person name="Castelle C.J."/>
            <person name="Singh A."/>
            <person name="Wilkins M.J."/>
            <person name="Williams K.H."/>
            <person name="Banfield J.F."/>
        </authorList>
    </citation>
    <scope>NUCLEOTIDE SEQUENCE [LARGE SCALE GENOMIC DNA]</scope>
</reference>
<dbReference type="EMBL" id="LCNN01000006">
    <property type="protein sequence ID" value="KKU57684.1"/>
    <property type="molecule type" value="Genomic_DNA"/>
</dbReference>
<keyword evidence="1" id="KW-1133">Transmembrane helix</keyword>
<keyword evidence="1" id="KW-0472">Membrane</keyword>
<proteinExistence type="predicted"/>